<dbReference type="RefSeq" id="XP_005770480.1">
    <property type="nucleotide sequence ID" value="XM_005770423.1"/>
</dbReference>
<dbReference type="EnsemblProtists" id="EOD18051">
    <property type="protein sequence ID" value="EOD18051"/>
    <property type="gene ID" value="EMIHUDRAFT_196093"/>
</dbReference>
<feature type="region of interest" description="Disordered" evidence="1">
    <location>
        <begin position="1"/>
        <end position="26"/>
    </location>
</feature>
<evidence type="ECO:0000313" key="2">
    <source>
        <dbReference type="EnsemblProtists" id="EOD18051"/>
    </source>
</evidence>
<evidence type="ECO:0000256" key="1">
    <source>
        <dbReference type="SAM" id="MobiDB-lite"/>
    </source>
</evidence>
<reference evidence="3" key="1">
    <citation type="journal article" date="2013" name="Nature">
        <title>Pan genome of the phytoplankton Emiliania underpins its global distribution.</title>
        <authorList>
            <person name="Read B.A."/>
            <person name="Kegel J."/>
            <person name="Klute M.J."/>
            <person name="Kuo A."/>
            <person name="Lefebvre S.C."/>
            <person name="Maumus F."/>
            <person name="Mayer C."/>
            <person name="Miller J."/>
            <person name="Monier A."/>
            <person name="Salamov A."/>
            <person name="Young J."/>
            <person name="Aguilar M."/>
            <person name="Claverie J.M."/>
            <person name="Frickenhaus S."/>
            <person name="Gonzalez K."/>
            <person name="Herman E.K."/>
            <person name="Lin Y.C."/>
            <person name="Napier J."/>
            <person name="Ogata H."/>
            <person name="Sarno A.F."/>
            <person name="Shmutz J."/>
            <person name="Schroeder D."/>
            <person name="de Vargas C."/>
            <person name="Verret F."/>
            <person name="von Dassow P."/>
            <person name="Valentin K."/>
            <person name="Van de Peer Y."/>
            <person name="Wheeler G."/>
            <person name="Dacks J.B."/>
            <person name="Delwiche C.F."/>
            <person name="Dyhrman S.T."/>
            <person name="Glockner G."/>
            <person name="John U."/>
            <person name="Richards T."/>
            <person name="Worden A.Z."/>
            <person name="Zhang X."/>
            <person name="Grigoriev I.V."/>
            <person name="Allen A.E."/>
            <person name="Bidle K."/>
            <person name="Borodovsky M."/>
            <person name="Bowler C."/>
            <person name="Brownlee C."/>
            <person name="Cock J.M."/>
            <person name="Elias M."/>
            <person name="Gladyshev V.N."/>
            <person name="Groth M."/>
            <person name="Guda C."/>
            <person name="Hadaegh A."/>
            <person name="Iglesias-Rodriguez M.D."/>
            <person name="Jenkins J."/>
            <person name="Jones B.M."/>
            <person name="Lawson T."/>
            <person name="Leese F."/>
            <person name="Lindquist E."/>
            <person name="Lobanov A."/>
            <person name="Lomsadze A."/>
            <person name="Malik S.B."/>
            <person name="Marsh M.E."/>
            <person name="Mackinder L."/>
            <person name="Mock T."/>
            <person name="Mueller-Roeber B."/>
            <person name="Pagarete A."/>
            <person name="Parker M."/>
            <person name="Probert I."/>
            <person name="Quesneville H."/>
            <person name="Raines C."/>
            <person name="Rensing S.A."/>
            <person name="Riano-Pachon D.M."/>
            <person name="Richier S."/>
            <person name="Rokitta S."/>
            <person name="Shiraiwa Y."/>
            <person name="Soanes D.M."/>
            <person name="van der Giezen M."/>
            <person name="Wahlund T.M."/>
            <person name="Williams B."/>
            <person name="Wilson W."/>
            <person name="Wolfe G."/>
            <person name="Wurch L.L."/>
        </authorList>
    </citation>
    <scope>NUCLEOTIDE SEQUENCE</scope>
</reference>
<dbReference type="HOGENOM" id="CLU_3036401_0_0_1"/>
<dbReference type="Proteomes" id="UP000013827">
    <property type="component" value="Unassembled WGS sequence"/>
</dbReference>
<keyword evidence="3" id="KW-1185">Reference proteome</keyword>
<sequence>MLSGGAHTGGFTRDGPAPSKEERRLPEPAVWRILRDTAGYWPSLMRILGYSWRTK</sequence>
<evidence type="ECO:0000313" key="3">
    <source>
        <dbReference type="Proteomes" id="UP000013827"/>
    </source>
</evidence>
<dbReference type="KEGG" id="ehx:EMIHUDRAFT_196093"/>
<proteinExistence type="predicted"/>
<reference evidence="2" key="2">
    <citation type="submission" date="2024-10" db="UniProtKB">
        <authorList>
            <consortium name="EnsemblProtists"/>
        </authorList>
    </citation>
    <scope>IDENTIFICATION</scope>
</reference>
<name>A0A0D3J3G6_EMIH1</name>
<dbReference type="GeneID" id="19046052"/>
<protein>
    <submittedName>
        <fullName evidence="2">Uncharacterized protein</fullName>
    </submittedName>
</protein>
<dbReference type="AlphaFoldDB" id="A0A0D3J3G6"/>
<dbReference type="PaxDb" id="2903-EOD18051"/>
<organism evidence="2 3">
    <name type="scientific">Emiliania huxleyi (strain CCMP1516)</name>
    <dbReference type="NCBI Taxonomy" id="280463"/>
    <lineage>
        <taxon>Eukaryota</taxon>
        <taxon>Haptista</taxon>
        <taxon>Haptophyta</taxon>
        <taxon>Prymnesiophyceae</taxon>
        <taxon>Isochrysidales</taxon>
        <taxon>Noelaerhabdaceae</taxon>
        <taxon>Emiliania</taxon>
    </lineage>
</organism>
<accession>A0A0D3J3G6</accession>